<evidence type="ECO:0000313" key="3">
    <source>
        <dbReference type="Proteomes" id="UP000504724"/>
    </source>
</evidence>
<protein>
    <submittedName>
        <fullName evidence="2">HNH endonuclease</fullName>
    </submittedName>
</protein>
<dbReference type="RefSeq" id="WP_173284532.1">
    <property type="nucleotide sequence ID" value="NZ_CP054020.1"/>
</dbReference>
<evidence type="ECO:0000313" key="2">
    <source>
        <dbReference type="EMBL" id="QKI88897.1"/>
    </source>
</evidence>
<dbReference type="InterPro" id="IPR003615">
    <property type="entry name" value="HNH_nuc"/>
</dbReference>
<dbReference type="Pfam" id="PF01844">
    <property type="entry name" value="HNH"/>
    <property type="match status" value="1"/>
</dbReference>
<dbReference type="CDD" id="cd00085">
    <property type="entry name" value="HNHc"/>
    <property type="match status" value="1"/>
</dbReference>
<name>A0A7D4NQK1_9GAMM</name>
<dbReference type="InterPro" id="IPR002711">
    <property type="entry name" value="HNH"/>
</dbReference>
<keyword evidence="2" id="KW-0540">Nuclease</keyword>
<accession>A0A7D4NQK1</accession>
<reference evidence="2 3" key="1">
    <citation type="submission" date="2020-05" db="EMBL/GenBank/DDBJ databases">
        <title>Thiomicrorhabdus sediminis sp.nov. and Thiomicrorhabdus xiamenensis sp.nov., novel sulfur-oxidizing bacteria isolated from coastal sediment.</title>
        <authorList>
            <person name="Liu X."/>
        </authorList>
    </citation>
    <scope>NUCLEOTIDE SEQUENCE [LARGE SCALE GENOMIC DNA]</scope>
    <source>
        <strain evidence="2 3">G2</strain>
    </source>
</reference>
<organism evidence="2 3">
    <name type="scientific">Thiomicrorhabdus xiamenensis</name>
    <dbReference type="NCBI Taxonomy" id="2739063"/>
    <lineage>
        <taxon>Bacteria</taxon>
        <taxon>Pseudomonadati</taxon>
        <taxon>Pseudomonadota</taxon>
        <taxon>Gammaproteobacteria</taxon>
        <taxon>Thiotrichales</taxon>
        <taxon>Piscirickettsiaceae</taxon>
        <taxon>Thiomicrorhabdus</taxon>
    </lineage>
</organism>
<dbReference type="EMBL" id="CP054020">
    <property type="protein sequence ID" value="QKI88897.1"/>
    <property type="molecule type" value="Genomic_DNA"/>
</dbReference>
<gene>
    <name evidence="2" type="ORF">HQN79_04600</name>
</gene>
<keyword evidence="3" id="KW-1185">Reference proteome</keyword>
<keyword evidence="2" id="KW-0378">Hydrolase</keyword>
<keyword evidence="2" id="KW-0255">Endonuclease</keyword>
<proteinExistence type="predicted"/>
<dbReference type="GO" id="GO:0003676">
    <property type="term" value="F:nucleic acid binding"/>
    <property type="evidence" value="ECO:0007669"/>
    <property type="project" value="InterPro"/>
</dbReference>
<dbReference type="Gene3D" id="1.10.30.50">
    <property type="match status" value="1"/>
</dbReference>
<dbReference type="GO" id="GO:0008270">
    <property type="term" value="F:zinc ion binding"/>
    <property type="evidence" value="ECO:0007669"/>
    <property type="project" value="InterPro"/>
</dbReference>
<dbReference type="GO" id="GO:0004519">
    <property type="term" value="F:endonuclease activity"/>
    <property type="evidence" value="ECO:0007669"/>
    <property type="project" value="UniProtKB-KW"/>
</dbReference>
<feature type="domain" description="HNH" evidence="1">
    <location>
        <begin position="202"/>
        <end position="243"/>
    </location>
</feature>
<dbReference type="Proteomes" id="UP000504724">
    <property type="component" value="Chromosome"/>
</dbReference>
<evidence type="ECO:0000259" key="1">
    <source>
        <dbReference type="Pfam" id="PF01844"/>
    </source>
</evidence>
<sequence length="488" mass="55952">MKEDVYNLFLYTDDAIFVKEYGVSVHTFYGTDEEKSEYLKSHVITDFESAQKFKIPNRFKMIQVNGDEISGCMRIDSAFQSLNIAGAAFFSEAMIKLNAPAEPLYVCTVIENGKPVGIMNTKKSKFNGNTMNAFLRRGIDTKLSKELIDKGYNLSKLKQLKNSELSNLGLNDDQILSINEGGRPPIPSETYIKLLYESKRTCCVCRDATKPIIIHHIEEWSQSKSHDESNLVVLCLEHHDLAHTKKELSIDLSKKQLREFKTKWIEDAKTSDAEAILGLVSHDYSRWDYFNHRRIYELFLDLNINAENFKTFSKLKDAGYVDDLGILEISTVQKMNENRRYMYDDGNGFILVYYMKEVFESVLANLPIINITDKFDRAQINSLLRPGSFIAFQAGFYYKNINTSLSGTDQLRRAHYKKKGIKIEFTFPPFEATSSSSHSDSLTGHSVSTVICIVKSIYDKDDYLNIDVSCLAIGSYFENCRFKQDKRF</sequence>
<dbReference type="KEGG" id="txa:HQN79_04600"/>
<dbReference type="AlphaFoldDB" id="A0A7D4NQK1"/>